<dbReference type="OMA" id="HAKGHRS"/>
<comment type="caution">
    <text evidence="7">The sequence shown here is derived from an EMBL/GenBank/DDBJ whole genome shotgun (WGS) entry which is preliminary data.</text>
</comment>
<proteinExistence type="inferred from homology"/>
<dbReference type="CDD" id="cd14498">
    <property type="entry name" value="DSP"/>
    <property type="match status" value="1"/>
</dbReference>
<comment type="similarity">
    <text evidence="1">Belongs to the protein-tyrosine phosphatase family. Non-receptor class dual specificity subfamily.</text>
</comment>
<sequence length="177" mass="18745">ATAMALAQAQREACDPLGNPPSEIVAGFLFLGDCDNACSTTQLRHFGIIGLLNVTINEGLGDKFGVSRCFLRAHDAEDQNIADLFTPACSFIDGIKAQGGRVLVHCMAGRSRSASLVIAYMMRTFKLPLHEAYLHVKQASFLLGLQMAMCNSSVSQNKHLGQAPDPAKPGLLAAAGG</sequence>
<keyword evidence="8" id="KW-1185">Reference proteome</keyword>
<name>A0A813E285_POLGL</name>
<accession>A0A813E285</accession>
<organism evidence="7 8">
    <name type="scientific">Polarella glacialis</name>
    <name type="common">Dinoflagellate</name>
    <dbReference type="NCBI Taxonomy" id="89957"/>
    <lineage>
        <taxon>Eukaryota</taxon>
        <taxon>Sar</taxon>
        <taxon>Alveolata</taxon>
        <taxon>Dinophyceae</taxon>
        <taxon>Suessiales</taxon>
        <taxon>Suessiaceae</taxon>
        <taxon>Polarella</taxon>
    </lineage>
</organism>
<dbReference type="SUPFAM" id="SSF52799">
    <property type="entry name" value="(Phosphotyrosine protein) phosphatases II"/>
    <property type="match status" value="1"/>
</dbReference>
<dbReference type="GO" id="GO:0043409">
    <property type="term" value="P:negative regulation of MAPK cascade"/>
    <property type="evidence" value="ECO:0007669"/>
    <property type="project" value="TreeGrafter"/>
</dbReference>
<dbReference type="PROSITE" id="PS50056">
    <property type="entry name" value="TYR_PHOSPHATASE_2"/>
    <property type="match status" value="1"/>
</dbReference>
<dbReference type="GO" id="GO:0005737">
    <property type="term" value="C:cytoplasm"/>
    <property type="evidence" value="ECO:0007669"/>
    <property type="project" value="TreeGrafter"/>
</dbReference>
<dbReference type="OrthoDB" id="10252009at2759"/>
<feature type="non-terminal residue" evidence="7">
    <location>
        <position position="1"/>
    </location>
</feature>
<dbReference type="PROSITE" id="PS50054">
    <property type="entry name" value="TYR_PHOSPHATASE_DUAL"/>
    <property type="match status" value="1"/>
</dbReference>
<gene>
    <name evidence="7" type="ORF">PGLA1383_LOCUS13051</name>
</gene>
<dbReference type="InterPro" id="IPR016130">
    <property type="entry name" value="Tyr_Pase_AS"/>
</dbReference>
<reference evidence="7" key="1">
    <citation type="submission" date="2021-02" db="EMBL/GenBank/DDBJ databases">
        <authorList>
            <person name="Dougan E. K."/>
            <person name="Rhodes N."/>
            <person name="Thang M."/>
            <person name="Chan C."/>
        </authorList>
    </citation>
    <scope>NUCLEOTIDE SEQUENCE</scope>
</reference>
<evidence type="ECO:0000313" key="8">
    <source>
        <dbReference type="Proteomes" id="UP000654075"/>
    </source>
</evidence>
<keyword evidence="3" id="KW-0378">Hydrolase</keyword>
<evidence type="ECO:0000256" key="1">
    <source>
        <dbReference type="ARBA" id="ARBA00008601"/>
    </source>
</evidence>
<dbReference type="InterPro" id="IPR000387">
    <property type="entry name" value="Tyr_Pase_dom"/>
</dbReference>
<dbReference type="InterPro" id="IPR000340">
    <property type="entry name" value="Dual-sp_phosphatase_cat-dom"/>
</dbReference>
<feature type="domain" description="Tyrosine-protein phosphatase" evidence="5">
    <location>
        <begin position="20"/>
        <end position="162"/>
    </location>
</feature>
<dbReference type="Proteomes" id="UP000654075">
    <property type="component" value="Unassembled WGS sequence"/>
</dbReference>
<protein>
    <recommendedName>
        <fullName evidence="2">protein-tyrosine-phosphatase</fullName>
        <ecNumber evidence="2">3.1.3.48</ecNumber>
    </recommendedName>
</protein>
<dbReference type="AlphaFoldDB" id="A0A813E285"/>
<dbReference type="Pfam" id="PF00782">
    <property type="entry name" value="DSPc"/>
    <property type="match status" value="1"/>
</dbReference>
<dbReference type="EMBL" id="CAJNNV010007123">
    <property type="protein sequence ID" value="CAE8594509.1"/>
    <property type="molecule type" value="Genomic_DNA"/>
</dbReference>
<evidence type="ECO:0000259" key="5">
    <source>
        <dbReference type="PROSITE" id="PS50054"/>
    </source>
</evidence>
<dbReference type="PANTHER" id="PTHR10159:SF519">
    <property type="entry name" value="DUAL SPECIFICITY PROTEIN PHOSPHATASE MPK3"/>
    <property type="match status" value="1"/>
</dbReference>
<evidence type="ECO:0000313" key="7">
    <source>
        <dbReference type="EMBL" id="CAE8594509.1"/>
    </source>
</evidence>
<evidence type="ECO:0000256" key="4">
    <source>
        <dbReference type="ARBA" id="ARBA00022912"/>
    </source>
</evidence>
<dbReference type="Gene3D" id="3.90.190.10">
    <property type="entry name" value="Protein tyrosine phosphatase superfamily"/>
    <property type="match status" value="1"/>
</dbReference>
<feature type="domain" description="Tyrosine specific protein phosphatases" evidence="6">
    <location>
        <begin position="82"/>
        <end position="138"/>
    </location>
</feature>
<dbReference type="SMART" id="SM00195">
    <property type="entry name" value="DSPc"/>
    <property type="match status" value="1"/>
</dbReference>
<dbReference type="InterPro" id="IPR029021">
    <property type="entry name" value="Prot-tyrosine_phosphatase-like"/>
</dbReference>
<evidence type="ECO:0000256" key="2">
    <source>
        <dbReference type="ARBA" id="ARBA00013064"/>
    </source>
</evidence>
<keyword evidence="4" id="KW-0904">Protein phosphatase</keyword>
<dbReference type="EC" id="3.1.3.48" evidence="2"/>
<evidence type="ECO:0000259" key="6">
    <source>
        <dbReference type="PROSITE" id="PS50056"/>
    </source>
</evidence>
<dbReference type="InterPro" id="IPR020422">
    <property type="entry name" value="TYR_PHOSPHATASE_DUAL_dom"/>
</dbReference>
<dbReference type="PANTHER" id="PTHR10159">
    <property type="entry name" value="DUAL SPECIFICITY PROTEIN PHOSPHATASE"/>
    <property type="match status" value="1"/>
</dbReference>
<dbReference type="PROSITE" id="PS00383">
    <property type="entry name" value="TYR_PHOSPHATASE_1"/>
    <property type="match status" value="1"/>
</dbReference>
<dbReference type="GO" id="GO:0004725">
    <property type="term" value="F:protein tyrosine phosphatase activity"/>
    <property type="evidence" value="ECO:0007669"/>
    <property type="project" value="UniProtKB-EC"/>
</dbReference>
<evidence type="ECO:0000256" key="3">
    <source>
        <dbReference type="ARBA" id="ARBA00022801"/>
    </source>
</evidence>